<dbReference type="AlphaFoldDB" id="A0A1W6YMS2"/>
<gene>
    <name evidence="1" type="ORF">CAL12_16955</name>
</gene>
<dbReference type="EMBL" id="CP021108">
    <property type="protein sequence ID" value="ARP82338.1"/>
    <property type="molecule type" value="Genomic_DNA"/>
</dbReference>
<evidence type="ECO:0000313" key="2">
    <source>
        <dbReference type="Proteomes" id="UP000194151"/>
    </source>
</evidence>
<name>A0A1W6YMS2_9BORD</name>
<organism evidence="1 2">
    <name type="scientific">Bordetella genomosp. 8</name>
    <dbReference type="NCBI Taxonomy" id="1416806"/>
    <lineage>
        <taxon>Bacteria</taxon>
        <taxon>Pseudomonadati</taxon>
        <taxon>Pseudomonadota</taxon>
        <taxon>Betaproteobacteria</taxon>
        <taxon>Burkholderiales</taxon>
        <taxon>Alcaligenaceae</taxon>
        <taxon>Bordetella</taxon>
    </lineage>
</organism>
<reference evidence="1 2" key="1">
    <citation type="submission" date="2017-05" db="EMBL/GenBank/DDBJ databases">
        <title>Complete and WGS of Bordetella genogroups.</title>
        <authorList>
            <person name="Spilker T."/>
            <person name="LiPuma J."/>
        </authorList>
    </citation>
    <scope>NUCLEOTIDE SEQUENCE [LARGE SCALE GENOMIC DNA]</scope>
    <source>
        <strain evidence="1 2">AU19157</strain>
    </source>
</reference>
<keyword evidence="2" id="KW-1185">Reference proteome</keyword>
<dbReference type="RefSeq" id="WP_086065709.1">
    <property type="nucleotide sequence ID" value="NZ_CP021108.1"/>
</dbReference>
<protein>
    <submittedName>
        <fullName evidence="1">Uncharacterized protein</fullName>
    </submittedName>
</protein>
<sequence>MSDKIVGGCLRIDELMDSRAQHLRKMADEIEADQYLWNPTLIAAIVRMVAAEPMRFPDLPWSRPFAILLFEGEPDFEPPVRSAGAIPKISRANVRWAFFLLVVEYGISKNLARELIAKRCDVSTEAIENALGKHMRKYCDGVLAQKIPDPRLKG</sequence>
<proteinExistence type="predicted"/>
<dbReference type="Proteomes" id="UP000194151">
    <property type="component" value="Chromosome"/>
</dbReference>
<evidence type="ECO:0000313" key="1">
    <source>
        <dbReference type="EMBL" id="ARP82338.1"/>
    </source>
</evidence>
<dbReference type="KEGG" id="bgv:CAL12_16955"/>
<accession>A0A1W6YMS2</accession>